<dbReference type="InterPro" id="IPR016214">
    <property type="entry name" value="NAD-red_Hydgase_HoxS_gsu"/>
</dbReference>
<dbReference type="Pfam" id="PF13510">
    <property type="entry name" value="Fer2_4"/>
    <property type="match status" value="1"/>
</dbReference>
<keyword evidence="17" id="KW-1185">Reference proteome</keyword>
<comment type="cofactor">
    <cofactor evidence="1">
        <name>[4Fe-4S] cluster</name>
        <dbReference type="ChEBI" id="CHEBI:49883"/>
    </cofactor>
</comment>
<dbReference type="FunFam" id="3.30.70.20:FF:000002">
    <property type="entry name" value="NADH-ubiquinone oxidoreductase 75 kDa subunit"/>
    <property type="match status" value="1"/>
</dbReference>
<feature type="domain" description="4Fe-4S ferredoxin-type" evidence="14">
    <location>
        <begin position="139"/>
        <end position="170"/>
    </location>
</feature>
<dbReference type="KEGG" id="uli:ETAA1_62360"/>
<dbReference type="PROSITE" id="PS51379">
    <property type="entry name" value="4FE4S_FER_2"/>
    <property type="match status" value="2"/>
</dbReference>
<dbReference type="PANTHER" id="PTHR24960">
    <property type="entry name" value="PHOTOSYSTEM I IRON-SULFUR CENTER-RELATED"/>
    <property type="match status" value="1"/>
</dbReference>
<dbReference type="CDD" id="cd00207">
    <property type="entry name" value="fer2"/>
    <property type="match status" value="1"/>
</dbReference>
<dbReference type="InterPro" id="IPR001041">
    <property type="entry name" value="2Fe-2S_ferredoxin-type"/>
</dbReference>
<dbReference type="SMART" id="SM00929">
    <property type="entry name" value="NADH-G_4Fe-4S_3"/>
    <property type="match status" value="1"/>
</dbReference>
<evidence type="ECO:0000259" key="13">
    <source>
        <dbReference type="PROSITE" id="PS51085"/>
    </source>
</evidence>
<name>A0A517Y3D5_9BACT</name>
<dbReference type="GO" id="GO:0047985">
    <property type="term" value="F:hydrogen dehydrogenase activity"/>
    <property type="evidence" value="ECO:0007669"/>
    <property type="project" value="UniProtKB-EC"/>
</dbReference>
<evidence type="ECO:0000256" key="8">
    <source>
        <dbReference type="ARBA" id="ARBA00023004"/>
    </source>
</evidence>
<dbReference type="PROSITE" id="PS51085">
    <property type="entry name" value="2FE2S_FER_2"/>
    <property type="match status" value="1"/>
</dbReference>
<dbReference type="RefSeq" id="WP_145244398.1">
    <property type="nucleotide sequence ID" value="NZ_CP036273.1"/>
</dbReference>
<dbReference type="Pfam" id="PF10588">
    <property type="entry name" value="NADH-G_4Fe-4S_3"/>
    <property type="match status" value="1"/>
</dbReference>
<keyword evidence="5" id="KW-0001">2Fe-2S</keyword>
<evidence type="ECO:0000256" key="11">
    <source>
        <dbReference type="ARBA" id="ARBA00023136"/>
    </source>
</evidence>
<dbReference type="NCBIfam" id="NF005745">
    <property type="entry name" value="PRK07569.1"/>
    <property type="match status" value="1"/>
</dbReference>
<feature type="domain" description="4Fe-4S ferredoxin-type" evidence="14">
    <location>
        <begin position="183"/>
        <end position="212"/>
    </location>
</feature>
<evidence type="ECO:0000256" key="1">
    <source>
        <dbReference type="ARBA" id="ARBA00001966"/>
    </source>
</evidence>
<organism evidence="16 17">
    <name type="scientific">Urbifossiella limnaea</name>
    <dbReference type="NCBI Taxonomy" id="2528023"/>
    <lineage>
        <taxon>Bacteria</taxon>
        <taxon>Pseudomonadati</taxon>
        <taxon>Planctomycetota</taxon>
        <taxon>Planctomycetia</taxon>
        <taxon>Gemmatales</taxon>
        <taxon>Gemmataceae</taxon>
        <taxon>Urbifossiella</taxon>
    </lineage>
</organism>
<keyword evidence="8" id="KW-0408">Iron</keyword>
<dbReference type="AlphaFoldDB" id="A0A517Y3D5"/>
<evidence type="ECO:0000256" key="6">
    <source>
        <dbReference type="ARBA" id="ARBA00022723"/>
    </source>
</evidence>
<evidence type="ECO:0000259" key="15">
    <source>
        <dbReference type="PROSITE" id="PS51839"/>
    </source>
</evidence>
<dbReference type="GO" id="GO:0016020">
    <property type="term" value="C:membrane"/>
    <property type="evidence" value="ECO:0007669"/>
    <property type="project" value="UniProtKB-SubCell"/>
</dbReference>
<dbReference type="SUPFAM" id="SSF54862">
    <property type="entry name" value="4Fe-4S ferredoxins"/>
    <property type="match status" value="1"/>
</dbReference>
<evidence type="ECO:0000256" key="9">
    <source>
        <dbReference type="ARBA" id="ARBA00023014"/>
    </source>
</evidence>
<comment type="similarity">
    <text evidence="3">Belongs to the complex I 75 kDa subunit family.</text>
</comment>
<evidence type="ECO:0000313" key="16">
    <source>
        <dbReference type="EMBL" id="QDU24222.1"/>
    </source>
</evidence>
<dbReference type="SUPFAM" id="SSF54292">
    <property type="entry name" value="2Fe-2S ferredoxin-like"/>
    <property type="match status" value="1"/>
</dbReference>
<dbReference type="Gene3D" id="3.10.20.740">
    <property type="match status" value="1"/>
</dbReference>
<dbReference type="PROSITE" id="PS00198">
    <property type="entry name" value="4FE4S_FER_1"/>
    <property type="match status" value="1"/>
</dbReference>
<dbReference type="PIRSF" id="PIRSF000309">
    <property type="entry name" value="NAD_red_hyd_HoxU"/>
    <property type="match status" value="1"/>
</dbReference>
<dbReference type="GO" id="GO:0003677">
    <property type="term" value="F:DNA binding"/>
    <property type="evidence" value="ECO:0007669"/>
    <property type="project" value="UniProtKB-KW"/>
</dbReference>
<evidence type="ECO:0000259" key="14">
    <source>
        <dbReference type="PROSITE" id="PS51379"/>
    </source>
</evidence>
<dbReference type="Proteomes" id="UP000319576">
    <property type="component" value="Chromosome"/>
</dbReference>
<keyword evidence="10" id="KW-0520">NAD</keyword>
<evidence type="ECO:0000256" key="4">
    <source>
        <dbReference type="ARBA" id="ARBA00022485"/>
    </source>
</evidence>
<dbReference type="PANTHER" id="PTHR24960:SF84">
    <property type="entry name" value="HYDROGENASE SUBUNIT"/>
    <property type="match status" value="1"/>
</dbReference>
<reference evidence="16 17" key="1">
    <citation type="submission" date="2019-02" db="EMBL/GenBank/DDBJ databases">
        <title>Deep-cultivation of Planctomycetes and their phenomic and genomic characterization uncovers novel biology.</title>
        <authorList>
            <person name="Wiegand S."/>
            <person name="Jogler M."/>
            <person name="Boedeker C."/>
            <person name="Pinto D."/>
            <person name="Vollmers J."/>
            <person name="Rivas-Marin E."/>
            <person name="Kohn T."/>
            <person name="Peeters S.H."/>
            <person name="Heuer A."/>
            <person name="Rast P."/>
            <person name="Oberbeckmann S."/>
            <person name="Bunk B."/>
            <person name="Jeske O."/>
            <person name="Meyerdierks A."/>
            <person name="Storesund J.E."/>
            <person name="Kallscheuer N."/>
            <person name="Luecker S."/>
            <person name="Lage O.M."/>
            <person name="Pohl T."/>
            <person name="Merkel B.J."/>
            <person name="Hornburger P."/>
            <person name="Mueller R.-W."/>
            <person name="Bruemmer F."/>
            <person name="Labrenz M."/>
            <person name="Spormann A.M."/>
            <person name="Op den Camp H."/>
            <person name="Overmann J."/>
            <person name="Amann R."/>
            <person name="Jetten M.S.M."/>
            <person name="Mascher T."/>
            <person name="Medema M.H."/>
            <person name="Devos D.P."/>
            <person name="Kaster A.-K."/>
            <person name="Ovreas L."/>
            <person name="Rohde M."/>
            <person name="Galperin M.Y."/>
            <person name="Jogler C."/>
        </authorList>
    </citation>
    <scope>NUCLEOTIDE SEQUENCE [LARGE SCALE GENOMIC DNA]</scope>
    <source>
        <strain evidence="16 17">ETA_A1</strain>
    </source>
</reference>
<keyword evidence="16" id="KW-0560">Oxidoreductase</keyword>
<comment type="subcellular location">
    <subcellularLocation>
        <location evidence="2">Membrane</location>
    </subcellularLocation>
</comment>
<evidence type="ECO:0000256" key="7">
    <source>
        <dbReference type="ARBA" id="ARBA00022967"/>
    </source>
</evidence>
<comment type="cofactor">
    <cofactor evidence="12">
        <name>[2Fe-2S] cluster</name>
        <dbReference type="ChEBI" id="CHEBI:190135"/>
    </cofactor>
</comment>
<dbReference type="EMBL" id="CP036273">
    <property type="protein sequence ID" value="QDU24222.1"/>
    <property type="molecule type" value="Genomic_DNA"/>
</dbReference>
<dbReference type="OrthoDB" id="9803192at2"/>
<keyword evidence="11" id="KW-0472">Membrane</keyword>
<proteinExistence type="inferred from homology"/>
<sequence>MAVVTLTIDGKPVSARAGESVLAAAAEAGIRIPTLCHLDGVSEAAACRLCLVQVEGRGRLQAACVTAAAEGMVVRTQTDTLREYRKMILELLFAEGNHVCAVCVANGNCELQAAAADLGMDHVRYPYLNPVRPVDVSHAQYAVDHNRCILCTRCVRTCDEIEGAHTWDVAGRGTLSHLIADMGQPWGESATCTSCGKCVQSCPTGALFRQGSTVAEMTKDREKLGDLVLARREKKWTV</sequence>
<evidence type="ECO:0000256" key="5">
    <source>
        <dbReference type="ARBA" id="ARBA00022714"/>
    </source>
</evidence>
<evidence type="ECO:0000256" key="3">
    <source>
        <dbReference type="ARBA" id="ARBA00005404"/>
    </source>
</evidence>
<evidence type="ECO:0000256" key="2">
    <source>
        <dbReference type="ARBA" id="ARBA00004370"/>
    </source>
</evidence>
<feature type="domain" description="2Fe-2S ferredoxin-type" evidence="13">
    <location>
        <begin position="2"/>
        <end position="80"/>
    </location>
</feature>
<evidence type="ECO:0000256" key="10">
    <source>
        <dbReference type="ARBA" id="ARBA00023027"/>
    </source>
</evidence>
<keyword evidence="6" id="KW-0479">Metal-binding</keyword>
<dbReference type="InterPro" id="IPR017896">
    <property type="entry name" value="4Fe4S_Fe-S-bd"/>
</dbReference>
<accession>A0A517Y3D5</accession>
<protein>
    <submittedName>
        <fullName evidence="16">NAD-reducing hydrogenase HoxS subunit gamma</fullName>
        <ecNumber evidence="16">1.12.1.2</ecNumber>
    </submittedName>
</protein>
<dbReference type="FunFam" id="3.10.20.740:FF:000004">
    <property type="entry name" value="NADH-quinone oxidoreductase"/>
    <property type="match status" value="1"/>
</dbReference>
<keyword evidence="9" id="KW-0411">Iron-sulfur</keyword>
<keyword evidence="16" id="KW-0371">Homeobox</keyword>
<dbReference type="InterPro" id="IPR017900">
    <property type="entry name" value="4Fe4S_Fe_S_CS"/>
</dbReference>
<dbReference type="InterPro" id="IPR054351">
    <property type="entry name" value="NADH_UbQ_OxRdtase_ferredoxin"/>
</dbReference>
<dbReference type="InterPro" id="IPR036010">
    <property type="entry name" value="2Fe-2S_ferredoxin-like_sf"/>
</dbReference>
<keyword evidence="7" id="KW-1278">Translocase</keyword>
<keyword evidence="4" id="KW-0004">4Fe-4S</keyword>
<dbReference type="PROSITE" id="PS51839">
    <property type="entry name" value="4FE4S_HC3"/>
    <property type="match status" value="1"/>
</dbReference>
<dbReference type="GO" id="GO:0051539">
    <property type="term" value="F:4 iron, 4 sulfur cluster binding"/>
    <property type="evidence" value="ECO:0007669"/>
    <property type="project" value="UniProtKB-KW"/>
</dbReference>
<feature type="domain" description="4Fe-4S His(Cys)3-ligated-type" evidence="15">
    <location>
        <begin position="80"/>
        <end position="119"/>
    </location>
</feature>
<dbReference type="Pfam" id="PF22117">
    <property type="entry name" value="Fer4_Nqo3"/>
    <property type="match status" value="1"/>
</dbReference>
<dbReference type="Gene3D" id="3.30.70.20">
    <property type="match status" value="1"/>
</dbReference>
<gene>
    <name evidence="16" type="primary">hoxU</name>
    <name evidence="16" type="ORF">ETAA1_62360</name>
</gene>
<dbReference type="GO" id="GO:0051537">
    <property type="term" value="F:2 iron, 2 sulfur cluster binding"/>
    <property type="evidence" value="ECO:0007669"/>
    <property type="project" value="UniProtKB-KW"/>
</dbReference>
<evidence type="ECO:0000256" key="12">
    <source>
        <dbReference type="ARBA" id="ARBA00034078"/>
    </source>
</evidence>
<dbReference type="GO" id="GO:0046872">
    <property type="term" value="F:metal ion binding"/>
    <property type="evidence" value="ECO:0007669"/>
    <property type="project" value="UniProtKB-KW"/>
</dbReference>
<dbReference type="InterPro" id="IPR050157">
    <property type="entry name" value="PSI_iron-sulfur_center"/>
</dbReference>
<dbReference type="EC" id="1.12.1.2" evidence="16"/>
<evidence type="ECO:0000313" key="17">
    <source>
        <dbReference type="Proteomes" id="UP000319576"/>
    </source>
</evidence>
<dbReference type="InterPro" id="IPR019574">
    <property type="entry name" value="NADH_UbQ_OxRdtase_Gsu_4Fe4S-bd"/>
</dbReference>